<dbReference type="EMBL" id="CAUYUJ010015508">
    <property type="protein sequence ID" value="CAK0854994.1"/>
    <property type="molecule type" value="Genomic_DNA"/>
</dbReference>
<organism evidence="2 3">
    <name type="scientific">Prorocentrum cordatum</name>
    <dbReference type="NCBI Taxonomy" id="2364126"/>
    <lineage>
        <taxon>Eukaryota</taxon>
        <taxon>Sar</taxon>
        <taxon>Alveolata</taxon>
        <taxon>Dinophyceae</taxon>
        <taxon>Prorocentrales</taxon>
        <taxon>Prorocentraceae</taxon>
        <taxon>Prorocentrum</taxon>
    </lineage>
</organism>
<dbReference type="Proteomes" id="UP001189429">
    <property type="component" value="Unassembled WGS sequence"/>
</dbReference>
<feature type="region of interest" description="Disordered" evidence="1">
    <location>
        <begin position="246"/>
        <end position="337"/>
    </location>
</feature>
<feature type="non-terminal residue" evidence="2">
    <location>
        <position position="1"/>
    </location>
</feature>
<evidence type="ECO:0000313" key="2">
    <source>
        <dbReference type="EMBL" id="CAK0854994.1"/>
    </source>
</evidence>
<keyword evidence="3" id="KW-1185">Reference proteome</keyword>
<feature type="compositionally biased region" description="Acidic residues" evidence="1">
    <location>
        <begin position="300"/>
        <end position="327"/>
    </location>
</feature>
<evidence type="ECO:0000313" key="3">
    <source>
        <dbReference type="Proteomes" id="UP001189429"/>
    </source>
</evidence>
<protein>
    <submittedName>
        <fullName evidence="2">Uncharacterized protein</fullName>
    </submittedName>
</protein>
<proteinExistence type="predicted"/>
<name>A0ABN9U8R9_9DINO</name>
<sequence>DPPAVREAPVGDARRYFGGWDSWSDWGTHGLPWREWGSSWSEEQRRWGPLRLEPDAAPAQHGWATEARADPDKKYVPECDGKSVPLRACERRVKIFELNTSIPPQRRGGRLLSRLKGGAAAKAGNFDPEALAVPDSAQVILCYLHSKCDLQETLKVGTLVGELVEKLARNVSEEALAFEPRCETKIRELEKAMGDPLNKHLQARHFLMKLRVDGEKESHIIADAGTELVYTKLWGSAKLRLPRASTPRGMLTLPPSAGGGGGAHRECLNWNRRRPGRAAGRGGGRAVHAARGGQKGDPDGAAEDDGEGPEDAEYDEEMESEDDQGEEAADHEGVPEELRAILTDSTAMMTLAKKGRAEAEKARNFYRGGANGGS</sequence>
<evidence type="ECO:0000256" key="1">
    <source>
        <dbReference type="SAM" id="MobiDB-lite"/>
    </source>
</evidence>
<reference evidence="2" key="1">
    <citation type="submission" date="2023-10" db="EMBL/GenBank/DDBJ databases">
        <authorList>
            <person name="Chen Y."/>
            <person name="Shah S."/>
            <person name="Dougan E. K."/>
            <person name="Thang M."/>
            <person name="Chan C."/>
        </authorList>
    </citation>
    <scope>NUCLEOTIDE SEQUENCE [LARGE SCALE GENOMIC DNA]</scope>
</reference>
<gene>
    <name evidence="2" type="ORF">PCOR1329_LOCUS45841</name>
</gene>
<feature type="compositionally biased region" description="Basic and acidic residues" evidence="1">
    <location>
        <begin position="328"/>
        <end position="337"/>
    </location>
</feature>
<feature type="non-terminal residue" evidence="2">
    <location>
        <position position="374"/>
    </location>
</feature>
<accession>A0ABN9U8R9</accession>
<comment type="caution">
    <text evidence="2">The sequence shown here is derived from an EMBL/GenBank/DDBJ whole genome shotgun (WGS) entry which is preliminary data.</text>
</comment>